<keyword evidence="2" id="KW-1185">Reference proteome</keyword>
<sequence>MSTPFIPYKGPPPAKPRPPYHRGTRKAPIVANASTNVDDVVLPGGRSEGPIHDHGDWS</sequence>
<name>A0ACC3DV77_9PEZI</name>
<evidence type="ECO:0000313" key="2">
    <source>
        <dbReference type="Proteomes" id="UP001186974"/>
    </source>
</evidence>
<dbReference type="EMBL" id="JAWDJW010000486">
    <property type="protein sequence ID" value="KAK3080601.1"/>
    <property type="molecule type" value="Genomic_DNA"/>
</dbReference>
<reference evidence="1" key="1">
    <citation type="submission" date="2024-09" db="EMBL/GenBank/DDBJ databases">
        <title>Black Yeasts Isolated from many extreme environments.</title>
        <authorList>
            <person name="Coleine C."/>
            <person name="Stajich J.E."/>
            <person name="Selbmann L."/>
        </authorList>
    </citation>
    <scope>NUCLEOTIDE SEQUENCE</scope>
    <source>
        <strain evidence="1">CCFEE 5737</strain>
    </source>
</reference>
<comment type="caution">
    <text evidence="1">The sequence shown here is derived from an EMBL/GenBank/DDBJ whole genome shotgun (WGS) entry which is preliminary data.</text>
</comment>
<dbReference type="Proteomes" id="UP001186974">
    <property type="component" value="Unassembled WGS sequence"/>
</dbReference>
<proteinExistence type="predicted"/>
<organism evidence="1 2">
    <name type="scientific">Coniosporium uncinatum</name>
    <dbReference type="NCBI Taxonomy" id="93489"/>
    <lineage>
        <taxon>Eukaryota</taxon>
        <taxon>Fungi</taxon>
        <taxon>Dikarya</taxon>
        <taxon>Ascomycota</taxon>
        <taxon>Pezizomycotina</taxon>
        <taxon>Dothideomycetes</taxon>
        <taxon>Dothideomycetes incertae sedis</taxon>
        <taxon>Coniosporium</taxon>
    </lineage>
</organism>
<gene>
    <name evidence="1" type="ORF">LTS18_014897</name>
</gene>
<accession>A0ACC3DV77</accession>
<protein>
    <submittedName>
        <fullName evidence="1">Uncharacterized protein</fullName>
    </submittedName>
</protein>
<evidence type="ECO:0000313" key="1">
    <source>
        <dbReference type="EMBL" id="KAK3080601.1"/>
    </source>
</evidence>
<feature type="non-terminal residue" evidence="1">
    <location>
        <position position="58"/>
    </location>
</feature>